<name>X1HP94_9ZZZZ</name>
<dbReference type="SUPFAM" id="SSF52540">
    <property type="entry name" value="P-loop containing nucleoside triphosphate hydrolases"/>
    <property type="match status" value="1"/>
</dbReference>
<dbReference type="Gene3D" id="3.40.50.300">
    <property type="entry name" value="P-loop containing nucleotide triphosphate hydrolases"/>
    <property type="match status" value="1"/>
</dbReference>
<dbReference type="PROSITE" id="PS00211">
    <property type="entry name" value="ABC_TRANSPORTER_1"/>
    <property type="match status" value="1"/>
</dbReference>
<accession>X1HP94</accession>
<dbReference type="GO" id="GO:0016887">
    <property type="term" value="F:ATP hydrolysis activity"/>
    <property type="evidence" value="ECO:0007669"/>
    <property type="project" value="InterPro"/>
</dbReference>
<dbReference type="EMBL" id="BARU01006402">
    <property type="protein sequence ID" value="GAH47108.1"/>
    <property type="molecule type" value="Genomic_DNA"/>
</dbReference>
<protein>
    <recommendedName>
        <fullName evidence="4">ABC transporter domain-containing protein</fullName>
    </recommendedName>
</protein>
<dbReference type="GO" id="GO:0005524">
    <property type="term" value="F:ATP binding"/>
    <property type="evidence" value="ECO:0007669"/>
    <property type="project" value="UniProtKB-KW"/>
</dbReference>
<dbReference type="Gene3D" id="2.40.50.100">
    <property type="match status" value="1"/>
</dbReference>
<keyword evidence="1" id="KW-0813">Transport</keyword>
<dbReference type="InterPro" id="IPR050093">
    <property type="entry name" value="ABC_SmlMolc_Importer"/>
</dbReference>
<gene>
    <name evidence="5" type="ORF">S03H2_12596</name>
</gene>
<dbReference type="InterPro" id="IPR003439">
    <property type="entry name" value="ABC_transporter-like_ATP-bd"/>
</dbReference>
<evidence type="ECO:0000313" key="5">
    <source>
        <dbReference type="EMBL" id="GAH47108.1"/>
    </source>
</evidence>
<dbReference type="SUPFAM" id="SSF50331">
    <property type="entry name" value="MOP-like"/>
    <property type="match status" value="1"/>
</dbReference>
<reference evidence="5" key="1">
    <citation type="journal article" date="2014" name="Front. Microbiol.">
        <title>High frequency of phylogenetically diverse reductive dehalogenase-homologous genes in deep subseafloor sedimentary metagenomes.</title>
        <authorList>
            <person name="Kawai M."/>
            <person name="Futagami T."/>
            <person name="Toyoda A."/>
            <person name="Takaki Y."/>
            <person name="Nishi S."/>
            <person name="Hori S."/>
            <person name="Arai W."/>
            <person name="Tsubouchi T."/>
            <person name="Morono Y."/>
            <person name="Uchiyama I."/>
            <person name="Ito T."/>
            <person name="Fujiyama A."/>
            <person name="Inagaki F."/>
            <person name="Takami H."/>
        </authorList>
    </citation>
    <scope>NUCLEOTIDE SEQUENCE</scope>
    <source>
        <strain evidence="5">Expedition CK06-06</strain>
    </source>
</reference>
<feature type="domain" description="ABC transporter" evidence="4">
    <location>
        <begin position="2"/>
        <end position="231"/>
    </location>
</feature>
<dbReference type="InterPro" id="IPR003593">
    <property type="entry name" value="AAA+_ATPase"/>
</dbReference>
<dbReference type="AlphaFoldDB" id="X1HP94"/>
<keyword evidence="2" id="KW-0547">Nucleotide-binding</keyword>
<evidence type="ECO:0000259" key="4">
    <source>
        <dbReference type="PROSITE" id="PS50893"/>
    </source>
</evidence>
<organism evidence="5">
    <name type="scientific">marine sediment metagenome</name>
    <dbReference type="NCBI Taxonomy" id="412755"/>
    <lineage>
        <taxon>unclassified sequences</taxon>
        <taxon>metagenomes</taxon>
        <taxon>ecological metagenomes</taxon>
    </lineage>
</organism>
<keyword evidence="3" id="KW-0067">ATP-binding</keyword>
<proteinExistence type="predicted"/>
<dbReference type="InterPro" id="IPR027417">
    <property type="entry name" value="P-loop_NTPase"/>
</dbReference>
<feature type="non-terminal residue" evidence="5">
    <location>
        <position position="313"/>
    </location>
</feature>
<dbReference type="Pfam" id="PF00005">
    <property type="entry name" value="ABC_tran"/>
    <property type="match status" value="1"/>
</dbReference>
<evidence type="ECO:0000256" key="1">
    <source>
        <dbReference type="ARBA" id="ARBA00022448"/>
    </source>
</evidence>
<comment type="caution">
    <text evidence="5">The sequence shown here is derived from an EMBL/GenBank/DDBJ whole genome shotgun (WGS) entry which is preliminary data.</text>
</comment>
<dbReference type="InterPro" id="IPR008995">
    <property type="entry name" value="Mo/tungstate-bd_C_term_dom"/>
</dbReference>
<dbReference type="PANTHER" id="PTHR42781">
    <property type="entry name" value="SPERMIDINE/PUTRESCINE IMPORT ATP-BINDING PROTEIN POTA"/>
    <property type="match status" value="1"/>
</dbReference>
<dbReference type="PROSITE" id="PS50893">
    <property type="entry name" value="ABC_TRANSPORTER_2"/>
    <property type="match status" value="1"/>
</dbReference>
<sequence length="313" mass="34762">MIEIKSLSVDLGDFFLKDITFGVKQGEYYIILGPTGAGKTVLLESIAGLYPIRSGEIWLNGKEITNLEPEKRGIGVVYQDYVLFPHLSVKENIVFGLKLRGQPRQEIEATLERLVELLDISHLLERRPATLSGGESQKVALARALSVKPEALLLDEPLSALDPETREDIQHELRRIHERLNVTVIHVTHDFEEAVALGDRIAVISEGRIMQIGTSEQIFRQPNSEFVARFAMSRNIFNGEVRDGDEECAAIDVGEVEIAVATDLRGRFHASVRPEDILISIEPLKSSARNCLHGVIGRVDDRGSTLLLTVTVP</sequence>
<evidence type="ECO:0000256" key="3">
    <source>
        <dbReference type="ARBA" id="ARBA00022840"/>
    </source>
</evidence>
<evidence type="ECO:0000256" key="2">
    <source>
        <dbReference type="ARBA" id="ARBA00022741"/>
    </source>
</evidence>
<dbReference type="SMART" id="SM00382">
    <property type="entry name" value="AAA"/>
    <property type="match status" value="1"/>
</dbReference>
<dbReference type="InterPro" id="IPR017871">
    <property type="entry name" value="ABC_transporter-like_CS"/>
</dbReference>
<dbReference type="FunFam" id="3.40.50.300:FF:000425">
    <property type="entry name" value="Probable ABC transporter, ATP-binding subunit"/>
    <property type="match status" value="1"/>
</dbReference>
<dbReference type="PANTHER" id="PTHR42781:SF4">
    <property type="entry name" value="SPERMIDINE_PUTRESCINE IMPORT ATP-BINDING PROTEIN POTA"/>
    <property type="match status" value="1"/>
</dbReference>